<protein>
    <recommendedName>
        <fullName evidence="2">VWFA domain-containing protein</fullName>
    </recommendedName>
</protein>
<proteinExistence type="predicted"/>
<dbReference type="PANTHER" id="PTHR34706">
    <property type="entry name" value="SLR1338 PROTEIN"/>
    <property type="match status" value="1"/>
</dbReference>
<feature type="region of interest" description="Disordered" evidence="1">
    <location>
        <begin position="1"/>
        <end position="64"/>
    </location>
</feature>
<evidence type="ECO:0000256" key="1">
    <source>
        <dbReference type="SAM" id="MobiDB-lite"/>
    </source>
</evidence>
<dbReference type="EMBL" id="AVOT02001363">
    <property type="protein sequence ID" value="MBW0466667.1"/>
    <property type="molecule type" value="Genomic_DNA"/>
</dbReference>
<dbReference type="PROSITE" id="PS50234">
    <property type="entry name" value="VWFA"/>
    <property type="match status" value="1"/>
</dbReference>
<gene>
    <name evidence="3" type="ORF">O181_006382</name>
</gene>
<name>A0A9Q3BKP5_9BASI</name>
<keyword evidence="4" id="KW-1185">Reference proteome</keyword>
<feature type="domain" description="VWFA" evidence="2">
    <location>
        <begin position="123"/>
        <end position="325"/>
    </location>
</feature>
<evidence type="ECO:0000259" key="2">
    <source>
        <dbReference type="PROSITE" id="PS50234"/>
    </source>
</evidence>
<dbReference type="Gene3D" id="3.40.50.410">
    <property type="entry name" value="von Willebrand factor, type A domain"/>
    <property type="match status" value="1"/>
</dbReference>
<dbReference type="InterPro" id="IPR002035">
    <property type="entry name" value="VWF_A"/>
</dbReference>
<evidence type="ECO:0000313" key="3">
    <source>
        <dbReference type="EMBL" id="MBW0466667.1"/>
    </source>
</evidence>
<dbReference type="InterPro" id="IPR036465">
    <property type="entry name" value="vWFA_dom_sf"/>
</dbReference>
<evidence type="ECO:0000313" key="4">
    <source>
        <dbReference type="Proteomes" id="UP000765509"/>
    </source>
</evidence>
<dbReference type="PANTHER" id="PTHR34706:SF1">
    <property type="entry name" value="VWFA DOMAIN-CONTAINING PROTEIN"/>
    <property type="match status" value="1"/>
</dbReference>
<dbReference type="OrthoDB" id="2142040at2759"/>
<dbReference type="Proteomes" id="UP000765509">
    <property type="component" value="Unassembled WGS sequence"/>
</dbReference>
<dbReference type="SUPFAM" id="SSF53300">
    <property type="entry name" value="vWA-like"/>
    <property type="match status" value="1"/>
</dbReference>
<sequence>MTPWPFSAFKSSLDRRRPKSINQSNMYAAPTPPPAYSPMDQNPNAYHQSNHHSTHHHQTDTNNDRGLGGLIVGLGTAALVNQALNQPSHSSHSLSHTNSLMGNLSNSIRRHREDPLATLARYDTVLLIDDSLSMSQNNRWAEASLAVSGLAEALVRYDLDGIDVYFMNSLEYFLNAKSASQVQDLFQRVRPIGPSTPTDVRVQELLSRYIEKLEINKANNLPPLKPLNLIIITDGEADDPDTLAYALAGFAERLDEGRFPLNQLGVQFIQIGKDKDATRALKALDDELKSFASVKRDLVDTTPYQGRVTTDFVIKACLGGINKRIDNRK</sequence>
<reference evidence="3" key="1">
    <citation type="submission" date="2021-03" db="EMBL/GenBank/DDBJ databases">
        <title>Draft genome sequence of rust myrtle Austropuccinia psidii MF-1, a brazilian biotype.</title>
        <authorList>
            <person name="Quecine M.C."/>
            <person name="Pachon D.M.R."/>
            <person name="Bonatelli M.L."/>
            <person name="Correr F.H."/>
            <person name="Franceschini L.M."/>
            <person name="Leite T.F."/>
            <person name="Margarido G.R.A."/>
            <person name="Almeida C.A."/>
            <person name="Ferrarezi J.A."/>
            <person name="Labate C.A."/>
        </authorList>
    </citation>
    <scope>NUCLEOTIDE SEQUENCE</scope>
    <source>
        <strain evidence="3">MF-1</strain>
    </source>
</reference>
<organism evidence="3 4">
    <name type="scientific">Austropuccinia psidii MF-1</name>
    <dbReference type="NCBI Taxonomy" id="1389203"/>
    <lineage>
        <taxon>Eukaryota</taxon>
        <taxon>Fungi</taxon>
        <taxon>Dikarya</taxon>
        <taxon>Basidiomycota</taxon>
        <taxon>Pucciniomycotina</taxon>
        <taxon>Pucciniomycetes</taxon>
        <taxon>Pucciniales</taxon>
        <taxon>Sphaerophragmiaceae</taxon>
        <taxon>Austropuccinia</taxon>
    </lineage>
</organism>
<dbReference type="AlphaFoldDB" id="A0A9Q3BKP5"/>
<accession>A0A9Q3BKP5</accession>
<comment type="caution">
    <text evidence="3">The sequence shown here is derived from an EMBL/GenBank/DDBJ whole genome shotgun (WGS) entry which is preliminary data.</text>
</comment>